<keyword evidence="1" id="KW-1133">Transmembrane helix</keyword>
<proteinExistence type="predicted"/>
<reference evidence="2 3" key="1">
    <citation type="submission" date="2015-01" db="EMBL/GenBank/DDBJ databases">
        <title>Evolution of Trichinella species and genotypes.</title>
        <authorList>
            <person name="Korhonen P.K."/>
            <person name="Edoardo P."/>
            <person name="Giuseppe L.R."/>
            <person name="Gasser R.B."/>
        </authorList>
    </citation>
    <scope>NUCLEOTIDE SEQUENCE [LARGE SCALE GENOMIC DNA]</scope>
    <source>
        <strain evidence="2">ISS417</strain>
    </source>
</reference>
<organism evidence="2 3">
    <name type="scientific">Trichinella murrelli</name>
    <dbReference type="NCBI Taxonomy" id="144512"/>
    <lineage>
        <taxon>Eukaryota</taxon>
        <taxon>Metazoa</taxon>
        <taxon>Ecdysozoa</taxon>
        <taxon>Nematoda</taxon>
        <taxon>Enoplea</taxon>
        <taxon>Dorylaimia</taxon>
        <taxon>Trichinellida</taxon>
        <taxon>Trichinellidae</taxon>
        <taxon>Trichinella</taxon>
    </lineage>
</organism>
<name>A0A0V0T8V7_9BILA</name>
<keyword evidence="1" id="KW-0812">Transmembrane</keyword>
<keyword evidence="1" id="KW-0472">Membrane</keyword>
<evidence type="ECO:0000313" key="2">
    <source>
        <dbReference type="EMBL" id="KRX35344.1"/>
    </source>
</evidence>
<accession>A0A0V0T8V7</accession>
<dbReference type="EMBL" id="JYDJ01000449">
    <property type="protein sequence ID" value="KRX35344.1"/>
    <property type="molecule type" value="Genomic_DNA"/>
</dbReference>
<protein>
    <submittedName>
        <fullName evidence="2">Uncharacterized protein</fullName>
    </submittedName>
</protein>
<dbReference type="Proteomes" id="UP000055048">
    <property type="component" value="Unassembled WGS sequence"/>
</dbReference>
<dbReference type="AlphaFoldDB" id="A0A0V0T8V7"/>
<sequence length="140" mass="16195">MVHLGGDCWKLNASILDNQYGRGRMKKLWFWSAISLLCCVIVVGVCVVLSLCSFVSIDKCSLSWNKTGVRCFLSYLFHVRERTWVVLRLDYNLFDLLPKQNLQSTASLATDLRCQQSIQLRHYLNFVQLSCENRTRNSII</sequence>
<keyword evidence="3" id="KW-1185">Reference proteome</keyword>
<comment type="caution">
    <text evidence="2">The sequence shown here is derived from an EMBL/GenBank/DDBJ whole genome shotgun (WGS) entry which is preliminary data.</text>
</comment>
<gene>
    <name evidence="2" type="ORF">T05_15831</name>
</gene>
<evidence type="ECO:0000313" key="3">
    <source>
        <dbReference type="Proteomes" id="UP000055048"/>
    </source>
</evidence>
<evidence type="ECO:0000256" key="1">
    <source>
        <dbReference type="SAM" id="Phobius"/>
    </source>
</evidence>
<feature type="transmembrane region" description="Helical" evidence="1">
    <location>
        <begin position="28"/>
        <end position="51"/>
    </location>
</feature>